<sequence length="28" mass="3133">MGEQQFLSVGNINDYSLIYKPLPDVPPP</sequence>
<proteinExistence type="predicted"/>
<dbReference type="EMBL" id="CAJNOE010007089">
    <property type="protein sequence ID" value="CAF1526520.1"/>
    <property type="molecule type" value="Genomic_DNA"/>
</dbReference>
<comment type="caution">
    <text evidence="1">The sequence shown here is derived from an EMBL/GenBank/DDBJ whole genome shotgun (WGS) entry which is preliminary data.</text>
</comment>
<accession>A0A815V7U3</accession>
<evidence type="ECO:0000313" key="2">
    <source>
        <dbReference type="Proteomes" id="UP000663860"/>
    </source>
</evidence>
<organism evidence="1 2">
    <name type="scientific">Adineta steineri</name>
    <dbReference type="NCBI Taxonomy" id="433720"/>
    <lineage>
        <taxon>Eukaryota</taxon>
        <taxon>Metazoa</taxon>
        <taxon>Spiralia</taxon>
        <taxon>Gnathifera</taxon>
        <taxon>Rotifera</taxon>
        <taxon>Eurotatoria</taxon>
        <taxon>Bdelloidea</taxon>
        <taxon>Adinetida</taxon>
        <taxon>Adinetidae</taxon>
        <taxon>Adineta</taxon>
    </lineage>
</organism>
<dbReference type="AlphaFoldDB" id="A0A815V7U3"/>
<protein>
    <submittedName>
        <fullName evidence="1">Uncharacterized protein</fullName>
    </submittedName>
</protein>
<feature type="non-terminal residue" evidence="1">
    <location>
        <position position="28"/>
    </location>
</feature>
<dbReference type="Proteomes" id="UP000663860">
    <property type="component" value="Unassembled WGS sequence"/>
</dbReference>
<reference evidence="1" key="1">
    <citation type="submission" date="2021-02" db="EMBL/GenBank/DDBJ databases">
        <authorList>
            <person name="Nowell W R."/>
        </authorList>
    </citation>
    <scope>NUCLEOTIDE SEQUENCE</scope>
</reference>
<name>A0A815V7U3_9BILA</name>
<evidence type="ECO:0000313" key="1">
    <source>
        <dbReference type="EMBL" id="CAF1526520.1"/>
    </source>
</evidence>
<gene>
    <name evidence="1" type="ORF">IZO911_LOCUS46012</name>
</gene>